<dbReference type="InterPro" id="IPR036291">
    <property type="entry name" value="NAD(P)-bd_dom_sf"/>
</dbReference>
<comment type="caution">
    <text evidence="4">The sequence shown here is derived from an EMBL/GenBank/DDBJ whole genome shotgun (WGS) entry which is preliminary data.</text>
</comment>
<evidence type="ECO:0000256" key="3">
    <source>
        <dbReference type="ARBA" id="ARBA00023002"/>
    </source>
</evidence>
<name>A0A965GDE7_9PROT</name>
<evidence type="ECO:0000256" key="2">
    <source>
        <dbReference type="ARBA" id="ARBA00022857"/>
    </source>
</evidence>
<accession>A0A965GDE7</accession>
<reference evidence="4" key="1">
    <citation type="submission" date="2018-10" db="EMBL/GenBank/DDBJ databases">
        <title>Iterative Subtractive Binning of Freshwater Chronoseries Metagenomes Recovers Nearly Complete Genomes from over Four Hundred Novel Species.</title>
        <authorList>
            <person name="Rodriguez-R L.M."/>
            <person name="Tsementzi D."/>
            <person name="Luo C."/>
            <person name="Konstantinidis K.T."/>
        </authorList>
    </citation>
    <scope>NUCLEOTIDE SEQUENCE</scope>
    <source>
        <strain evidence="4">WB5_2A_028</strain>
    </source>
</reference>
<comment type="similarity">
    <text evidence="1">Belongs to the short-chain dehydrogenases/reductases (SDR) family.</text>
</comment>
<dbReference type="InterPro" id="IPR002347">
    <property type="entry name" value="SDR_fam"/>
</dbReference>
<sequence>MKSALVFGGRSPIALELCNQLVANNYHVHLATRIKDDSIVKLATENGCAELHECDFENLEDSIALANKIDNESGGLNAVAFLQRFRGQAPEPFKQYAIEVNTPFQIIFNLARRSRTNQCTIVLATSPAADRIVDDQDFQYHASKAAITQLVRYCAVNFASSNIRTNGVNPGTFVYKSRAASYYAEHPEFFELIKKIVPIGRITTCEEIACTAMFLLGQQSSNINGQIINIDGGLSSRNLTI</sequence>
<evidence type="ECO:0000256" key="1">
    <source>
        <dbReference type="ARBA" id="ARBA00006484"/>
    </source>
</evidence>
<dbReference type="InterPro" id="IPR052178">
    <property type="entry name" value="Sec_Metab_Biosynth_SDR"/>
</dbReference>
<keyword evidence="3" id="KW-0560">Oxidoreductase</keyword>
<keyword evidence="2" id="KW-0521">NADP</keyword>
<organism evidence="4 5">
    <name type="scientific">Candidatus Fonsibacter lacus</name>
    <dbReference type="NCBI Taxonomy" id="2576439"/>
    <lineage>
        <taxon>Bacteria</taxon>
        <taxon>Pseudomonadati</taxon>
        <taxon>Pseudomonadota</taxon>
        <taxon>Alphaproteobacteria</taxon>
        <taxon>Candidatus Pelagibacterales</taxon>
        <taxon>Candidatus Pelagibacterales incertae sedis</taxon>
        <taxon>Candidatus Fonsibacter</taxon>
    </lineage>
</organism>
<dbReference type="GO" id="GO:0008709">
    <property type="term" value="F:cholate 7-alpha-dehydrogenase (NAD+) activity"/>
    <property type="evidence" value="ECO:0007669"/>
    <property type="project" value="TreeGrafter"/>
</dbReference>
<proteinExistence type="inferred from homology"/>
<dbReference type="EMBL" id="RFXN01000156">
    <property type="protein sequence ID" value="NBR94470.1"/>
    <property type="molecule type" value="Genomic_DNA"/>
</dbReference>
<dbReference type="GO" id="GO:0005829">
    <property type="term" value="C:cytosol"/>
    <property type="evidence" value="ECO:0007669"/>
    <property type="project" value="TreeGrafter"/>
</dbReference>
<gene>
    <name evidence="4" type="ORF">EBT44_06580</name>
</gene>
<dbReference type="SUPFAM" id="SSF51735">
    <property type="entry name" value="NAD(P)-binding Rossmann-fold domains"/>
    <property type="match status" value="1"/>
</dbReference>
<dbReference type="Pfam" id="PF13561">
    <property type="entry name" value="adh_short_C2"/>
    <property type="match status" value="1"/>
</dbReference>
<protein>
    <submittedName>
        <fullName evidence="4">SDR family oxidoreductase</fullName>
    </submittedName>
</protein>
<evidence type="ECO:0000313" key="5">
    <source>
        <dbReference type="Proteomes" id="UP000740727"/>
    </source>
</evidence>
<dbReference type="PRINTS" id="PR00081">
    <property type="entry name" value="GDHRDH"/>
</dbReference>
<dbReference type="Proteomes" id="UP000740727">
    <property type="component" value="Unassembled WGS sequence"/>
</dbReference>
<dbReference type="PANTHER" id="PTHR43618:SF8">
    <property type="entry name" value="7ALPHA-HYDROXYSTEROID DEHYDROGENASE"/>
    <property type="match status" value="1"/>
</dbReference>
<dbReference type="PANTHER" id="PTHR43618">
    <property type="entry name" value="7-ALPHA-HYDROXYSTEROID DEHYDROGENASE"/>
    <property type="match status" value="1"/>
</dbReference>
<evidence type="ECO:0000313" key="4">
    <source>
        <dbReference type="EMBL" id="NBR94470.1"/>
    </source>
</evidence>
<dbReference type="Gene3D" id="3.40.50.720">
    <property type="entry name" value="NAD(P)-binding Rossmann-like Domain"/>
    <property type="match status" value="1"/>
</dbReference>
<dbReference type="AlphaFoldDB" id="A0A965GDE7"/>